<reference evidence="3" key="1">
    <citation type="submission" date="2021-03" db="EMBL/GenBank/DDBJ databases">
        <title>Assistant Professor.</title>
        <authorList>
            <person name="Huq M.A."/>
        </authorList>
    </citation>
    <scope>NUCLEOTIDE SEQUENCE [LARGE SCALE GENOMIC DNA]</scope>
    <source>
        <strain evidence="3">MAH-28</strain>
    </source>
</reference>
<dbReference type="Proteomes" id="UP000679126">
    <property type="component" value="Unassembled WGS sequence"/>
</dbReference>
<evidence type="ECO:0000313" key="2">
    <source>
        <dbReference type="EMBL" id="MBO9151770.1"/>
    </source>
</evidence>
<gene>
    <name evidence="2" type="ORF">J7I43_06090</name>
</gene>
<dbReference type="InterPro" id="IPR029062">
    <property type="entry name" value="Class_I_gatase-like"/>
</dbReference>
<protein>
    <submittedName>
        <fullName evidence="2">ThuA domain-containing protein</fullName>
    </submittedName>
</protein>
<comment type="caution">
    <text evidence="2">The sequence shown here is derived from an EMBL/GenBank/DDBJ whole genome shotgun (WGS) entry which is preliminary data.</text>
</comment>
<dbReference type="Pfam" id="PF06283">
    <property type="entry name" value="ThuA"/>
    <property type="match status" value="1"/>
</dbReference>
<sequence>MQFSRHLVISLLLGVSVHTSSAQQPKILVFSKTEGGYRHTSIEAGKIMFINTAKQYGIAADTTEDATWFTPAKLSQYKTLVFLSTRGNVLDSTQQLALMDYIHTGGGFVGIHAATTTEYEWPWYNRLAGAWFDGHPEPQQALYRVTDKNFPATNHLPDTFRHYDEVYNFKSVQDSLHYLITVEENSYSGGKMGSPHPVCWYREFEGGRSFYIGLGHFEKDYEDPFFLSIVWKGIQWAMQLK</sequence>
<dbReference type="SUPFAM" id="SSF52317">
    <property type="entry name" value="Class I glutamine amidotransferase-like"/>
    <property type="match status" value="1"/>
</dbReference>
<dbReference type="Gene3D" id="3.40.50.880">
    <property type="match status" value="1"/>
</dbReference>
<feature type="domain" description="ThuA-like" evidence="1">
    <location>
        <begin position="26"/>
        <end position="237"/>
    </location>
</feature>
<name>A0ABS3YAR9_9BACT</name>
<evidence type="ECO:0000313" key="3">
    <source>
        <dbReference type="Proteomes" id="UP000679126"/>
    </source>
</evidence>
<dbReference type="PANTHER" id="PTHR40469">
    <property type="entry name" value="SECRETED GLYCOSYL HYDROLASE"/>
    <property type="match status" value="1"/>
</dbReference>
<dbReference type="InterPro" id="IPR029010">
    <property type="entry name" value="ThuA-like"/>
</dbReference>
<accession>A0ABS3YAR9</accession>
<dbReference type="RefSeq" id="WP_209144289.1">
    <property type="nucleotide sequence ID" value="NZ_JAGHKP010000001.1"/>
</dbReference>
<keyword evidence="3" id="KW-1185">Reference proteome</keyword>
<evidence type="ECO:0000259" key="1">
    <source>
        <dbReference type="Pfam" id="PF06283"/>
    </source>
</evidence>
<organism evidence="2 3">
    <name type="scientific">Chitinophaga chungangae</name>
    <dbReference type="NCBI Taxonomy" id="2821488"/>
    <lineage>
        <taxon>Bacteria</taxon>
        <taxon>Pseudomonadati</taxon>
        <taxon>Bacteroidota</taxon>
        <taxon>Chitinophagia</taxon>
        <taxon>Chitinophagales</taxon>
        <taxon>Chitinophagaceae</taxon>
        <taxon>Chitinophaga</taxon>
    </lineage>
</organism>
<dbReference type="PANTHER" id="PTHR40469:SF2">
    <property type="entry name" value="GALACTOSE-BINDING DOMAIN-LIKE SUPERFAMILY PROTEIN"/>
    <property type="match status" value="1"/>
</dbReference>
<proteinExistence type="predicted"/>
<dbReference type="EMBL" id="JAGHKP010000001">
    <property type="protein sequence ID" value="MBO9151770.1"/>
    <property type="molecule type" value="Genomic_DNA"/>
</dbReference>